<dbReference type="Proteomes" id="UP000672011">
    <property type="component" value="Chromosome"/>
</dbReference>
<reference evidence="8" key="2">
    <citation type="submission" date="2021-04" db="EMBL/GenBank/DDBJ databases">
        <title>Taxonomy of Flavobacteriaceae bacterium ZY171143.</title>
        <authorList>
            <person name="Li F."/>
        </authorList>
    </citation>
    <scope>NUCLEOTIDE SEQUENCE [LARGE SCALE GENOMIC DNA]</scope>
    <source>
        <strain evidence="8">ZY171143</strain>
    </source>
</reference>
<accession>A0ABX7XBN2</accession>
<reference evidence="7 8" key="1">
    <citation type="journal article" date="2021" name="Int. J. Syst. Evol. Microbiol.">
        <title>Faecalibacter bovis sp. nov., isolated from cow faeces.</title>
        <authorList>
            <person name="Li F."/>
            <person name="Zhao W."/>
            <person name="Hong Q."/>
            <person name="Shao Q."/>
            <person name="Song J."/>
            <person name="Yang S."/>
        </authorList>
    </citation>
    <scope>NUCLEOTIDE SEQUENCE [LARGE SCALE GENOMIC DNA]</scope>
    <source>
        <strain evidence="7 8">ZY171143</strain>
    </source>
</reference>
<keyword evidence="2 6" id="KW-0732">Signal</keyword>
<keyword evidence="5" id="KW-0449">Lipoprotein</keyword>
<organism evidence="7 8">
    <name type="scientific">Faecalibacter bovis</name>
    <dbReference type="NCBI Taxonomy" id="2898187"/>
    <lineage>
        <taxon>Bacteria</taxon>
        <taxon>Pseudomonadati</taxon>
        <taxon>Bacteroidota</taxon>
        <taxon>Flavobacteriia</taxon>
        <taxon>Flavobacteriales</taxon>
        <taxon>Weeksellaceae</taxon>
        <taxon>Faecalibacter</taxon>
    </lineage>
</organism>
<feature type="signal peptide" evidence="6">
    <location>
        <begin position="1"/>
        <end position="28"/>
    </location>
</feature>
<dbReference type="InterPro" id="IPR005534">
    <property type="entry name" value="Curli_assmbl/transp-comp_CsgG"/>
</dbReference>
<evidence type="ECO:0000256" key="3">
    <source>
        <dbReference type="ARBA" id="ARBA00023136"/>
    </source>
</evidence>
<keyword evidence="1" id="KW-1003">Cell membrane</keyword>
<name>A0ABX7XBN2_9FLAO</name>
<keyword evidence="3" id="KW-0472">Membrane</keyword>
<evidence type="ECO:0000256" key="5">
    <source>
        <dbReference type="ARBA" id="ARBA00023288"/>
    </source>
</evidence>
<gene>
    <name evidence="7" type="ORF">J9309_10960</name>
</gene>
<dbReference type="Gene3D" id="2.40.160.20">
    <property type="match status" value="1"/>
</dbReference>
<dbReference type="PANTHER" id="PTHR41164:SF1">
    <property type="entry name" value="CURLI PRODUCTION ASSEMBLY_TRANSPORT COMPONENT CSGG"/>
    <property type="match status" value="1"/>
</dbReference>
<keyword evidence="8" id="KW-1185">Reference proteome</keyword>
<dbReference type="PANTHER" id="PTHR41164">
    <property type="entry name" value="CURLI PRODUCTION ASSEMBLY/TRANSPORT COMPONENT CSGG"/>
    <property type="match status" value="1"/>
</dbReference>
<dbReference type="Gene3D" id="3.40.50.10610">
    <property type="entry name" value="ABC-type transport auxiliary lipoprotein component"/>
    <property type="match status" value="2"/>
</dbReference>
<sequence length="471" mass="53251">MYKLICNRPKIHFSLLILLLIVFNSCSALMNAPTDKEISTLGEVTPYTQKLKSLPLPNEKVVVAVYKFKDQTGQYKPSEYNANWSTAIPQGTTSILLKALEDSRWFTTIERENISDLLNERQIIKSTRQEYAAFQSPEEQKLTNQILPPLLFAGIIIEGGIVSYDSNIMTGGAGARYFGVGGSTEYRQDRISVYLRAVSTNNGKILKTVYTSKTILSQSMNGSFFRYIDLERLLEAEVGVTKNEPVHLAVKEAIEKAVYDLILEGSKENLWSVSKNHKEDFDKLIVAAEKEDSINNFRVDNRILTPKRGKYSVYGSLNGHNIKGDYTESEIKTGFKLGTKFFISKNINFDASFSNFSLENKNIFYQKFNAMDLNLEYIFLPEDTFSPFVYSGVGLITPQKTGSDYRGKVNVGAGFEFLPKSFIGIRIHGEYDFGLNDDWDNYVGGKRKDSQIVFGVGVNFYFGKNNLNKIY</sequence>
<protein>
    <submittedName>
        <fullName evidence="7">Curli production assembly protein CsgG</fullName>
    </submittedName>
</protein>
<dbReference type="InterPro" id="IPR011250">
    <property type="entry name" value="OMP/PagP_B-barrel"/>
</dbReference>
<evidence type="ECO:0000313" key="7">
    <source>
        <dbReference type="EMBL" id="QTV05290.1"/>
    </source>
</evidence>
<evidence type="ECO:0000256" key="6">
    <source>
        <dbReference type="SAM" id="SignalP"/>
    </source>
</evidence>
<evidence type="ECO:0000313" key="8">
    <source>
        <dbReference type="Proteomes" id="UP000672011"/>
    </source>
</evidence>
<evidence type="ECO:0000256" key="1">
    <source>
        <dbReference type="ARBA" id="ARBA00022475"/>
    </source>
</evidence>
<evidence type="ECO:0000256" key="2">
    <source>
        <dbReference type="ARBA" id="ARBA00022729"/>
    </source>
</evidence>
<feature type="chain" id="PRO_5045226573" evidence="6">
    <location>
        <begin position="29"/>
        <end position="471"/>
    </location>
</feature>
<keyword evidence="4" id="KW-0564">Palmitate</keyword>
<dbReference type="EMBL" id="CP072842">
    <property type="protein sequence ID" value="QTV05290.1"/>
    <property type="molecule type" value="Genomic_DNA"/>
</dbReference>
<evidence type="ECO:0000256" key="4">
    <source>
        <dbReference type="ARBA" id="ARBA00023139"/>
    </source>
</evidence>
<dbReference type="SUPFAM" id="SSF56925">
    <property type="entry name" value="OMPA-like"/>
    <property type="match status" value="1"/>
</dbReference>
<proteinExistence type="predicted"/>
<dbReference type="Pfam" id="PF03783">
    <property type="entry name" value="CsgG"/>
    <property type="match status" value="1"/>
</dbReference>